<feature type="region of interest" description="Disordered" evidence="8">
    <location>
        <begin position="332"/>
        <end position="428"/>
    </location>
</feature>
<dbReference type="STRING" id="1531966.A0A0A1SMQ8"/>
<evidence type="ECO:0000256" key="6">
    <source>
        <dbReference type="ARBA" id="ARBA00023242"/>
    </source>
</evidence>
<dbReference type="HOGENOM" id="CLU_016577_0_0_1"/>
<evidence type="ECO:0000256" key="3">
    <source>
        <dbReference type="ARBA" id="ARBA00022728"/>
    </source>
</evidence>
<dbReference type="GO" id="GO:0036002">
    <property type="term" value="F:pre-mRNA binding"/>
    <property type="evidence" value="ECO:0007669"/>
    <property type="project" value="TreeGrafter"/>
</dbReference>
<dbReference type="GO" id="GO:0071006">
    <property type="term" value="C:U2-type catalytic step 1 spliceosome"/>
    <property type="evidence" value="ECO:0007669"/>
    <property type="project" value="TreeGrafter"/>
</dbReference>
<dbReference type="InterPro" id="IPR008942">
    <property type="entry name" value="ENTH_VHS"/>
</dbReference>
<dbReference type="InterPro" id="IPR035979">
    <property type="entry name" value="RBD_domain_sf"/>
</dbReference>
<feature type="compositionally biased region" description="Basic and acidic residues" evidence="8">
    <location>
        <begin position="403"/>
        <end position="414"/>
    </location>
</feature>
<name>A0A0A1SMQ8_9HYPO</name>
<dbReference type="Pfam" id="PF21380">
    <property type="entry name" value="Nrd1-Seb1_dom2"/>
    <property type="match status" value="1"/>
</dbReference>
<evidence type="ECO:0000256" key="5">
    <source>
        <dbReference type="ARBA" id="ARBA00023187"/>
    </source>
</evidence>
<organism evidence="11 12">
    <name type="scientific">[Torrubiella] hemipterigena</name>
    <dbReference type="NCBI Taxonomy" id="1531966"/>
    <lineage>
        <taxon>Eukaryota</taxon>
        <taxon>Fungi</taxon>
        <taxon>Dikarya</taxon>
        <taxon>Ascomycota</taxon>
        <taxon>Pezizomycotina</taxon>
        <taxon>Sordariomycetes</taxon>
        <taxon>Hypocreomycetidae</taxon>
        <taxon>Hypocreales</taxon>
        <taxon>Clavicipitaceae</taxon>
        <taxon>Clavicipitaceae incertae sedis</taxon>
        <taxon>'Torrubiella' clade</taxon>
    </lineage>
</organism>
<dbReference type="GO" id="GO:0010629">
    <property type="term" value="P:negative regulation of gene expression"/>
    <property type="evidence" value="ECO:0007669"/>
    <property type="project" value="UniProtKB-ARBA"/>
</dbReference>
<dbReference type="GO" id="GO:0031124">
    <property type="term" value="P:mRNA 3'-end processing"/>
    <property type="evidence" value="ECO:0007669"/>
    <property type="project" value="UniProtKB-ARBA"/>
</dbReference>
<dbReference type="SMART" id="SM00582">
    <property type="entry name" value="RPR"/>
    <property type="match status" value="1"/>
</dbReference>
<keyword evidence="3" id="KW-0747">Spliceosome</keyword>
<dbReference type="GO" id="GO:0017070">
    <property type="term" value="F:U6 snRNA binding"/>
    <property type="evidence" value="ECO:0007669"/>
    <property type="project" value="TreeGrafter"/>
</dbReference>
<reference evidence="11 12" key="1">
    <citation type="journal article" date="2015" name="Genome Announc.">
        <title>Draft Genome Sequence and Gene Annotation of the Entomopathogenic Fungus Verticillium hemipterigenum.</title>
        <authorList>
            <person name="Horn F."/>
            <person name="Habel A."/>
            <person name="Scharf D.H."/>
            <person name="Dworschak J."/>
            <person name="Brakhage A.A."/>
            <person name="Guthke R."/>
            <person name="Hertweck C."/>
            <person name="Linde J."/>
        </authorList>
    </citation>
    <scope>NUCLEOTIDE SEQUENCE [LARGE SCALE GENOMIC DNA]</scope>
</reference>
<dbReference type="PROSITE" id="PS51391">
    <property type="entry name" value="CID"/>
    <property type="match status" value="1"/>
</dbReference>
<dbReference type="FunFam" id="1.25.40.90:FF:000026">
    <property type="entry name" value="RNA binding protein Nrd1"/>
    <property type="match status" value="1"/>
</dbReference>
<evidence type="ECO:0000259" key="9">
    <source>
        <dbReference type="PROSITE" id="PS50102"/>
    </source>
</evidence>
<dbReference type="PANTHER" id="PTHR14089">
    <property type="entry name" value="PRE-MRNA-SPLICING FACTOR RBM22"/>
    <property type="match status" value="1"/>
</dbReference>
<dbReference type="InterPro" id="IPR048892">
    <property type="entry name" value="Nrd1_Seb1_dom2"/>
</dbReference>
<dbReference type="SMART" id="SM00360">
    <property type="entry name" value="RRM"/>
    <property type="match status" value="1"/>
</dbReference>
<evidence type="ECO:0000256" key="8">
    <source>
        <dbReference type="SAM" id="MobiDB-lite"/>
    </source>
</evidence>
<dbReference type="PROSITE" id="PS50102">
    <property type="entry name" value="RRM"/>
    <property type="match status" value="1"/>
</dbReference>
<evidence type="ECO:0000313" key="11">
    <source>
        <dbReference type="EMBL" id="CEJ81623.1"/>
    </source>
</evidence>
<sequence length="675" mass="71874">MAAVADLEAGLQAMLNLKPPGVSGSRITSLTSLCVSNIQSESVLIQKIYTHFKKTPGTHKLGVLYVVDSVTRKWLEQAKAQGQAINASAQDGTYGAGVHHVTELMPVWMNDISQTAPEEQKEKIKKLVDIWEKGQTFPAPMLESFRQKLAPAAATTTTPPGSPPAAAIPSHPGQAAPPAAADGSSILSMLANMARQSSAGSHNTSQPPAAVPSYAMPGPGAAAPAPAPPAQVQSSYLPMAQPVNAQPMPFSFPQGMPQNNAPMRAPSSHNAMPSQFNAPAAPPAAGIDNNTQQQILLIKALADQGIPFDRIPAIIQSMTNGAGVAAPGMPPAAAAPYSSAQQQPWAAAVPNQQRDHDRGYNDNHGGRSPPRHRGRSRSNSPDRWDRGGRDGRGNGRNSPPRDSNGRRGGNDYRQRSPPGRRGRSATPDLPHVERWVEYDRSLPSGSIKVLSRTLFVGGVTCSEAELRNIFGRFGTVQTCIVNKDKRHAFVKMLTRRDAENARSNMEHPRDLDIPLRTRWGVGFGPRDCSDYATGISIIPITKLTEADRKWMLTAPYGGSGGRPIESGLCVEEPDIEIGAGVSSKAISRRMQTDKGGSHGPKSTKRRDGEWNDDQDGGNRRGGRGGRGGQYRGDAHDSGNGDGQGMPGFPFGVGTLPNGMPSFPPGFSFPDPGRHN</sequence>
<proteinExistence type="predicted"/>
<dbReference type="SUPFAM" id="SSF54928">
    <property type="entry name" value="RNA-binding domain, RBD"/>
    <property type="match status" value="1"/>
</dbReference>
<dbReference type="FunFam" id="3.30.70.330:FF:000397">
    <property type="entry name" value="RNA binding protein Nrd1"/>
    <property type="match status" value="1"/>
</dbReference>
<keyword evidence="2" id="KW-0597">Phosphoprotein</keyword>
<dbReference type="Pfam" id="PF04818">
    <property type="entry name" value="CID"/>
    <property type="match status" value="1"/>
</dbReference>
<dbReference type="InterPro" id="IPR039171">
    <property type="entry name" value="Cwc2/Slt11"/>
</dbReference>
<dbReference type="GO" id="GO:0006369">
    <property type="term" value="P:termination of RNA polymerase II transcription"/>
    <property type="evidence" value="ECO:0007669"/>
    <property type="project" value="UniProtKB-ARBA"/>
</dbReference>
<dbReference type="Proteomes" id="UP000039046">
    <property type="component" value="Unassembled WGS sequence"/>
</dbReference>
<feature type="compositionally biased region" description="Low complexity" evidence="8">
    <location>
        <begin position="656"/>
        <end position="675"/>
    </location>
</feature>
<evidence type="ECO:0000256" key="1">
    <source>
        <dbReference type="ARBA" id="ARBA00004123"/>
    </source>
</evidence>
<evidence type="ECO:0008006" key="13">
    <source>
        <dbReference type="Google" id="ProtNLM"/>
    </source>
</evidence>
<feature type="compositionally biased region" description="Basic and acidic residues" evidence="8">
    <location>
        <begin position="353"/>
        <end position="365"/>
    </location>
</feature>
<dbReference type="AlphaFoldDB" id="A0A0A1SMQ8"/>
<feature type="region of interest" description="Disordered" evidence="8">
    <location>
        <begin position="580"/>
        <end position="675"/>
    </location>
</feature>
<feature type="compositionally biased region" description="Low complexity" evidence="8">
    <location>
        <begin position="332"/>
        <end position="352"/>
    </location>
</feature>
<keyword evidence="6" id="KW-0539">Nucleus</keyword>
<keyword evidence="12" id="KW-1185">Reference proteome</keyword>
<dbReference type="GO" id="GO:0031126">
    <property type="term" value="P:sno(s)RNA 3'-end processing"/>
    <property type="evidence" value="ECO:0007669"/>
    <property type="project" value="UniProtKB-ARBA"/>
</dbReference>
<evidence type="ECO:0000256" key="2">
    <source>
        <dbReference type="ARBA" id="ARBA00022553"/>
    </source>
</evidence>
<protein>
    <recommendedName>
        <fullName evidence="13">RNA binding protein Nrd1</fullName>
    </recommendedName>
</protein>
<feature type="domain" description="RRM" evidence="9">
    <location>
        <begin position="452"/>
        <end position="518"/>
    </location>
</feature>
<dbReference type="Pfam" id="PF00076">
    <property type="entry name" value="RRM_1"/>
    <property type="match status" value="1"/>
</dbReference>
<dbReference type="GO" id="GO:0008380">
    <property type="term" value="P:RNA splicing"/>
    <property type="evidence" value="ECO:0007669"/>
    <property type="project" value="UniProtKB-KW"/>
</dbReference>
<feature type="domain" description="CID" evidence="10">
    <location>
        <begin position="1"/>
        <end position="153"/>
    </location>
</feature>
<feature type="region of interest" description="Disordered" evidence="8">
    <location>
        <begin position="194"/>
        <end position="232"/>
    </location>
</feature>
<dbReference type="PANTHER" id="PTHR14089:SF2">
    <property type="entry name" value="PRE-MRNA-SPLICING FACTOR CWC2"/>
    <property type="match status" value="1"/>
</dbReference>
<dbReference type="InterPro" id="IPR000504">
    <property type="entry name" value="RRM_dom"/>
</dbReference>
<accession>A0A0A1SMQ8</accession>
<dbReference type="CDD" id="cd16984">
    <property type="entry name" value="CID_Nrd1_like"/>
    <property type="match status" value="1"/>
</dbReference>
<dbReference type="InterPro" id="IPR006569">
    <property type="entry name" value="CID_dom"/>
</dbReference>
<feature type="region of interest" description="Disordered" evidence="8">
    <location>
        <begin position="151"/>
        <end position="181"/>
    </location>
</feature>
<dbReference type="InterPro" id="IPR012677">
    <property type="entry name" value="Nucleotide-bd_a/b_plait_sf"/>
</dbReference>
<feature type="compositionally biased region" description="Polar residues" evidence="8">
    <location>
        <begin position="194"/>
        <end position="207"/>
    </location>
</feature>
<comment type="subcellular location">
    <subcellularLocation>
        <location evidence="1">Nucleus</location>
    </subcellularLocation>
</comment>
<dbReference type="SUPFAM" id="SSF48464">
    <property type="entry name" value="ENTH/VHS domain"/>
    <property type="match status" value="1"/>
</dbReference>
<keyword evidence="5" id="KW-0508">mRNA splicing</keyword>
<dbReference type="OrthoDB" id="79367at2759"/>
<evidence type="ECO:0000313" key="12">
    <source>
        <dbReference type="Proteomes" id="UP000039046"/>
    </source>
</evidence>
<gene>
    <name evidence="11" type="ORF">VHEMI01743</name>
</gene>
<evidence type="ECO:0000259" key="10">
    <source>
        <dbReference type="PROSITE" id="PS51391"/>
    </source>
</evidence>
<feature type="compositionally biased region" description="Basic and acidic residues" evidence="8">
    <location>
        <begin position="380"/>
        <end position="393"/>
    </location>
</feature>
<keyword evidence="3" id="KW-0507">mRNA processing</keyword>
<evidence type="ECO:0000256" key="4">
    <source>
        <dbReference type="ARBA" id="ARBA00022884"/>
    </source>
</evidence>
<dbReference type="Gene3D" id="1.25.40.90">
    <property type="match status" value="1"/>
</dbReference>
<dbReference type="GO" id="GO:0000974">
    <property type="term" value="C:Prp19 complex"/>
    <property type="evidence" value="ECO:0007669"/>
    <property type="project" value="TreeGrafter"/>
</dbReference>
<keyword evidence="4 7" id="KW-0694">RNA-binding</keyword>
<dbReference type="Gene3D" id="3.30.70.330">
    <property type="match status" value="1"/>
</dbReference>
<evidence type="ECO:0000256" key="7">
    <source>
        <dbReference type="PROSITE-ProRule" id="PRU00176"/>
    </source>
</evidence>
<dbReference type="EMBL" id="CDHN01000001">
    <property type="protein sequence ID" value="CEJ81623.1"/>
    <property type="molecule type" value="Genomic_DNA"/>
</dbReference>
<dbReference type="GO" id="GO:0071007">
    <property type="term" value="C:U2-type catalytic step 2 spliceosome"/>
    <property type="evidence" value="ECO:0007669"/>
    <property type="project" value="TreeGrafter"/>
</dbReference>